<protein>
    <recommendedName>
        <fullName evidence="2">histidine kinase</fullName>
        <ecNumber evidence="2">2.7.13.3</ecNumber>
    </recommendedName>
</protein>
<dbReference type="InterPro" id="IPR035965">
    <property type="entry name" value="PAS-like_dom_sf"/>
</dbReference>
<proteinExistence type="predicted"/>
<dbReference type="Gene3D" id="3.30.565.10">
    <property type="entry name" value="Histidine kinase-like ATPase, C-terminal domain"/>
    <property type="match status" value="1"/>
</dbReference>
<dbReference type="EC" id="2.7.13.3" evidence="2"/>
<dbReference type="SMART" id="SM00086">
    <property type="entry name" value="PAC"/>
    <property type="match status" value="4"/>
</dbReference>
<evidence type="ECO:0000313" key="9">
    <source>
        <dbReference type="EMBL" id="GGD08751.1"/>
    </source>
</evidence>
<dbReference type="SUPFAM" id="SSF47384">
    <property type="entry name" value="Homodimeric domain of signal transducing histidine kinase"/>
    <property type="match status" value="1"/>
</dbReference>
<dbReference type="InterPro" id="IPR036097">
    <property type="entry name" value="HisK_dim/P_sf"/>
</dbReference>
<evidence type="ECO:0000256" key="1">
    <source>
        <dbReference type="ARBA" id="ARBA00000085"/>
    </source>
</evidence>
<dbReference type="CDD" id="cd00082">
    <property type="entry name" value="HisKA"/>
    <property type="match status" value="1"/>
</dbReference>
<dbReference type="SMART" id="SM00091">
    <property type="entry name" value="PAS"/>
    <property type="match status" value="3"/>
</dbReference>
<feature type="domain" description="PAC" evidence="8">
    <location>
        <begin position="86"/>
        <end position="138"/>
    </location>
</feature>
<dbReference type="PROSITE" id="PS50113">
    <property type="entry name" value="PAC"/>
    <property type="match status" value="3"/>
</dbReference>
<dbReference type="InterPro" id="IPR001789">
    <property type="entry name" value="Sig_transdc_resp-reg_receiver"/>
</dbReference>
<reference evidence="9" key="1">
    <citation type="journal article" date="2014" name="Int. J. Syst. Evol. Microbiol.">
        <title>Complete genome sequence of Corynebacterium casei LMG S-19264T (=DSM 44701T), isolated from a smear-ripened cheese.</title>
        <authorList>
            <consortium name="US DOE Joint Genome Institute (JGI-PGF)"/>
            <person name="Walter F."/>
            <person name="Albersmeier A."/>
            <person name="Kalinowski J."/>
            <person name="Ruckert C."/>
        </authorList>
    </citation>
    <scope>NUCLEOTIDE SEQUENCE</scope>
    <source>
        <strain evidence="9">CGMCC 1.15493</strain>
    </source>
</reference>
<feature type="domain" description="PAS" evidence="7">
    <location>
        <begin position="410"/>
        <end position="458"/>
    </location>
</feature>
<feature type="domain" description="PAC" evidence="8">
    <location>
        <begin position="227"/>
        <end position="279"/>
    </location>
</feature>
<dbReference type="InterPro" id="IPR000014">
    <property type="entry name" value="PAS"/>
</dbReference>
<dbReference type="InterPro" id="IPR011006">
    <property type="entry name" value="CheY-like_superfamily"/>
</dbReference>
<dbReference type="PROSITE" id="PS50110">
    <property type="entry name" value="RESPONSE_REGULATORY"/>
    <property type="match status" value="1"/>
</dbReference>
<dbReference type="Pfam" id="PF00512">
    <property type="entry name" value="HisKA"/>
    <property type="match status" value="1"/>
</dbReference>
<feature type="modified residue" description="4-aspartylphosphate" evidence="4">
    <location>
        <position position="846"/>
    </location>
</feature>
<dbReference type="InterPro" id="IPR013656">
    <property type="entry name" value="PAS_4"/>
</dbReference>
<keyword evidence="3 4" id="KW-0597">Phosphoprotein</keyword>
<dbReference type="Gene3D" id="1.10.287.130">
    <property type="match status" value="1"/>
</dbReference>
<gene>
    <name evidence="9" type="ORF">GCM10011335_09540</name>
</gene>
<dbReference type="NCBIfam" id="TIGR00229">
    <property type="entry name" value="sensory_box"/>
    <property type="match status" value="3"/>
</dbReference>
<dbReference type="InterPro" id="IPR004358">
    <property type="entry name" value="Sig_transdc_His_kin-like_C"/>
</dbReference>
<feature type="domain" description="Histidine kinase" evidence="5">
    <location>
        <begin position="547"/>
        <end position="772"/>
    </location>
</feature>
<dbReference type="SMART" id="SM00388">
    <property type="entry name" value="HisKA"/>
    <property type="match status" value="1"/>
</dbReference>
<dbReference type="Gene3D" id="2.10.70.100">
    <property type="match status" value="2"/>
</dbReference>
<evidence type="ECO:0000256" key="3">
    <source>
        <dbReference type="ARBA" id="ARBA00022553"/>
    </source>
</evidence>
<dbReference type="PANTHER" id="PTHR43065">
    <property type="entry name" value="SENSOR HISTIDINE KINASE"/>
    <property type="match status" value="1"/>
</dbReference>
<organism evidence="9 10">
    <name type="scientific">Aureimonas glaciei</name>
    <dbReference type="NCBI Taxonomy" id="1776957"/>
    <lineage>
        <taxon>Bacteria</taxon>
        <taxon>Pseudomonadati</taxon>
        <taxon>Pseudomonadota</taxon>
        <taxon>Alphaproteobacteria</taxon>
        <taxon>Hyphomicrobiales</taxon>
        <taxon>Aurantimonadaceae</taxon>
        <taxon>Aureimonas</taxon>
    </lineage>
</organism>
<dbReference type="Pfam" id="PF08447">
    <property type="entry name" value="PAS_3"/>
    <property type="match status" value="1"/>
</dbReference>
<evidence type="ECO:0000259" key="8">
    <source>
        <dbReference type="PROSITE" id="PS50113"/>
    </source>
</evidence>
<dbReference type="InterPro" id="IPR000700">
    <property type="entry name" value="PAS-assoc_C"/>
</dbReference>
<dbReference type="Pfam" id="PF13426">
    <property type="entry name" value="PAS_9"/>
    <property type="match status" value="1"/>
</dbReference>
<dbReference type="Proteomes" id="UP000613160">
    <property type="component" value="Unassembled WGS sequence"/>
</dbReference>
<dbReference type="Pfam" id="PF08448">
    <property type="entry name" value="PAS_4"/>
    <property type="match status" value="1"/>
</dbReference>
<dbReference type="AlphaFoldDB" id="A0A916XTI0"/>
<dbReference type="InterPro" id="IPR005467">
    <property type="entry name" value="His_kinase_dom"/>
</dbReference>
<dbReference type="SUPFAM" id="SSF55874">
    <property type="entry name" value="ATPase domain of HSP90 chaperone/DNA topoisomerase II/histidine kinase"/>
    <property type="match status" value="1"/>
</dbReference>
<dbReference type="InterPro" id="IPR003661">
    <property type="entry name" value="HisK_dim/P_dom"/>
</dbReference>
<feature type="domain" description="PAC" evidence="8">
    <location>
        <begin position="345"/>
        <end position="398"/>
    </location>
</feature>
<sequence length="913" mass="98971">MLGLESLRMSFGPILESLIQSGQAIAIADHRLPDDPLVFVNAAFEKLTGYASDEILGRNCRFLLAPDADPATRALVRSALAEKRPVTVEIRNARKDGSTFWNRLHLTPLADASGETAFYLAAQNDVTYELARAQAEEELRAVHARLAEGKDLSPLARAVRGAVGAWEWDVQSGRLYADARFAELCSLNPVEAVAGLPTEAFFSSVHPEDHMRVRIAVAGILRGTEFLSKDYRLVAPNGSTRWVSAQGSAERDADENLIRFTGILADVTEQKRAEEKLRIAQKAGGIGTFEFMSGFGTVDVSEQFCQLLGLHPTDALPVRTINAVVHPGDPPLIGNQGDQLDGELGHREFRIIRPDNGEARFIARRGERQRDGHTSGHRFIGAIYDITSFKEVEDKLRVLSETLEAQVQERTKERDRVWNNSRDLLAVIDSAGVFRSANPAWRAVLGFEPQDLVGGNLLDRLDVADEVGRIAVRGIPVLGLTDIETRCLHRDGGLRWIVWNTSNEGDLVYVYGRDVTAEKARAEVLRQTEEQLRQSQKMEAVGQLTGGIAHDFNNMLTGIIGGIQMVRSRIAKGRTGEVEPIMDAVVASAQRAASLVHRLLAFSRRQPLDPQAVDASALVASMEDLLRRTLGEQIDLRVAADPATWSAWSDVNQLENAILNLAINARDAMPTIGTLTIATGNVRLNAADVAGHPGLKIGDYVEVSVSDTGEGMPPEVVAKAFDPFFTTKPIGQGTGLGLSMIYGFMQQTGGHVTIDSAIGRGTTIRLFLPRDLGATGTAATASSVSPVTAPRGSGESILVVEDDISVRLLMVEVLKELGYAVLTASASTSALPILAADGPIDLLISDIGLPGMDGRELAEQARRHRPNLKVLFVTGYAAKAAVRSDLLDPGMDLISKPFEIDAFGAKVRQMIQQ</sequence>
<comment type="caution">
    <text evidence="9">The sequence shown here is derived from an EMBL/GenBank/DDBJ whole genome shotgun (WGS) entry which is preliminary data.</text>
</comment>
<evidence type="ECO:0000259" key="5">
    <source>
        <dbReference type="PROSITE" id="PS50109"/>
    </source>
</evidence>
<dbReference type="InterPro" id="IPR036890">
    <property type="entry name" value="HATPase_C_sf"/>
</dbReference>
<dbReference type="PANTHER" id="PTHR43065:SF42">
    <property type="entry name" value="TWO-COMPONENT SENSOR PPRA"/>
    <property type="match status" value="1"/>
</dbReference>
<dbReference type="InterPro" id="IPR013655">
    <property type="entry name" value="PAS_fold_3"/>
</dbReference>
<dbReference type="Gene3D" id="3.40.50.2300">
    <property type="match status" value="1"/>
</dbReference>
<name>A0A916XTI0_9HYPH</name>
<dbReference type="SUPFAM" id="SSF55785">
    <property type="entry name" value="PYP-like sensor domain (PAS domain)"/>
    <property type="match status" value="4"/>
</dbReference>
<feature type="domain" description="Response regulatory" evidence="6">
    <location>
        <begin position="796"/>
        <end position="911"/>
    </location>
</feature>
<dbReference type="GO" id="GO:0000155">
    <property type="term" value="F:phosphorelay sensor kinase activity"/>
    <property type="evidence" value="ECO:0007669"/>
    <property type="project" value="InterPro"/>
</dbReference>
<dbReference type="PROSITE" id="PS50109">
    <property type="entry name" value="HIS_KIN"/>
    <property type="match status" value="1"/>
</dbReference>
<evidence type="ECO:0000256" key="4">
    <source>
        <dbReference type="PROSITE-ProRule" id="PRU00169"/>
    </source>
</evidence>
<dbReference type="PROSITE" id="PS50112">
    <property type="entry name" value="PAS"/>
    <property type="match status" value="2"/>
</dbReference>
<keyword evidence="10" id="KW-1185">Reference proteome</keyword>
<feature type="domain" description="PAS" evidence="7">
    <location>
        <begin position="37"/>
        <end position="83"/>
    </location>
</feature>
<dbReference type="Gene3D" id="3.30.450.20">
    <property type="entry name" value="PAS domain"/>
    <property type="match status" value="4"/>
</dbReference>
<evidence type="ECO:0000313" key="10">
    <source>
        <dbReference type="Proteomes" id="UP000613160"/>
    </source>
</evidence>
<dbReference type="SUPFAM" id="SSF52172">
    <property type="entry name" value="CheY-like"/>
    <property type="match status" value="1"/>
</dbReference>
<dbReference type="Pfam" id="PF00072">
    <property type="entry name" value="Response_reg"/>
    <property type="match status" value="1"/>
</dbReference>
<accession>A0A916XTI0</accession>
<evidence type="ECO:0000259" key="7">
    <source>
        <dbReference type="PROSITE" id="PS50112"/>
    </source>
</evidence>
<dbReference type="PRINTS" id="PR00344">
    <property type="entry name" value="BCTRLSENSOR"/>
</dbReference>
<dbReference type="InterPro" id="IPR003594">
    <property type="entry name" value="HATPase_dom"/>
</dbReference>
<dbReference type="CDD" id="cd00130">
    <property type="entry name" value="PAS"/>
    <property type="match status" value="4"/>
</dbReference>
<dbReference type="SMART" id="SM00448">
    <property type="entry name" value="REC"/>
    <property type="match status" value="1"/>
</dbReference>
<evidence type="ECO:0000259" key="6">
    <source>
        <dbReference type="PROSITE" id="PS50110"/>
    </source>
</evidence>
<dbReference type="EMBL" id="BMJJ01000002">
    <property type="protein sequence ID" value="GGD08751.1"/>
    <property type="molecule type" value="Genomic_DNA"/>
</dbReference>
<dbReference type="CDD" id="cd18161">
    <property type="entry name" value="REC_hyHK_blue-like"/>
    <property type="match status" value="1"/>
</dbReference>
<dbReference type="Pfam" id="PF02518">
    <property type="entry name" value="HATPase_c"/>
    <property type="match status" value="1"/>
</dbReference>
<dbReference type="SMART" id="SM00387">
    <property type="entry name" value="HATPase_c"/>
    <property type="match status" value="1"/>
</dbReference>
<evidence type="ECO:0000256" key="2">
    <source>
        <dbReference type="ARBA" id="ARBA00012438"/>
    </source>
</evidence>
<dbReference type="InterPro" id="IPR001610">
    <property type="entry name" value="PAC"/>
</dbReference>
<comment type="catalytic activity">
    <reaction evidence="1">
        <text>ATP + protein L-histidine = ADP + protein N-phospho-L-histidine.</text>
        <dbReference type="EC" id="2.7.13.3"/>
    </reaction>
</comment>
<reference evidence="9" key="2">
    <citation type="submission" date="2020-09" db="EMBL/GenBank/DDBJ databases">
        <authorList>
            <person name="Sun Q."/>
            <person name="Zhou Y."/>
        </authorList>
    </citation>
    <scope>NUCLEOTIDE SEQUENCE</scope>
    <source>
        <strain evidence="9">CGMCC 1.15493</strain>
    </source>
</reference>